<dbReference type="Gene3D" id="3.40.50.1000">
    <property type="entry name" value="HAD superfamily/HAD-like"/>
    <property type="match status" value="1"/>
</dbReference>
<dbReference type="SFLD" id="SFLDG01129">
    <property type="entry name" value="C1.5:_HAD__Beta-PGM__Phosphata"/>
    <property type="match status" value="1"/>
</dbReference>
<evidence type="ECO:0000313" key="1">
    <source>
        <dbReference type="EMBL" id="VFA97212.1"/>
    </source>
</evidence>
<dbReference type="Gene3D" id="1.10.150.240">
    <property type="entry name" value="Putative phosphatase, domain 2"/>
    <property type="match status" value="1"/>
</dbReference>
<dbReference type="SFLD" id="SFLDS00003">
    <property type="entry name" value="Haloacid_Dehalogenase"/>
    <property type="match status" value="1"/>
</dbReference>
<evidence type="ECO:0000313" key="2">
    <source>
        <dbReference type="Proteomes" id="UP000290439"/>
    </source>
</evidence>
<dbReference type="EC" id="3.1.3.-" evidence="1"/>
<gene>
    <name evidence="1" type="primary">yihX_1</name>
    <name evidence="1" type="ORF">NCTC10797_00972</name>
</gene>
<dbReference type="PANTHER" id="PTHR47829:SF1">
    <property type="entry name" value="HAD FAMILY PHOSPHATASE"/>
    <property type="match status" value="1"/>
</dbReference>
<dbReference type="InterPro" id="IPR023198">
    <property type="entry name" value="PGP-like_dom2"/>
</dbReference>
<reference evidence="1 2" key="1">
    <citation type="submission" date="2019-02" db="EMBL/GenBank/DDBJ databases">
        <authorList>
            <consortium name="Pathogen Informatics"/>
        </authorList>
    </citation>
    <scope>NUCLEOTIDE SEQUENCE [LARGE SCALE GENOMIC DNA]</scope>
    <source>
        <strain evidence="1 2">3012STDY6756504</strain>
    </source>
</reference>
<dbReference type="CDD" id="cd02603">
    <property type="entry name" value="HAD_sEH-N_like"/>
    <property type="match status" value="1"/>
</dbReference>
<dbReference type="InterPro" id="IPR023214">
    <property type="entry name" value="HAD_sf"/>
</dbReference>
<sequence length="217" mass="22923">MTGPAPDPREAILVDFGGVMTTSVLDAFREFGASLGHPDLPMTLFSEDEVTRTLLVDHESGRIDADVFEAGFAERLRAHGAEVEATGLSARVQSGLRRDEATIALIQRLRGAGVPVALVSNAFGRDCYAGFDLTELADVVVISSEVGVRKPSRRIYQIACDELGVRPEQAVMIDDLAHNLAGAARLGIAGVLHTDAVDTEHQLAGKFGFGAALLAAG</sequence>
<dbReference type="GO" id="GO:0016787">
    <property type="term" value="F:hydrolase activity"/>
    <property type="evidence" value="ECO:0007669"/>
    <property type="project" value="UniProtKB-KW"/>
</dbReference>
<dbReference type="RefSeq" id="WP_130916154.1">
    <property type="nucleotide sequence ID" value="NZ_JADLSG010000011.1"/>
</dbReference>
<protein>
    <submittedName>
        <fullName evidence="1">Phosphatase yihX</fullName>
        <ecNumber evidence="1">3.1.3.-</ecNumber>
    </submittedName>
</protein>
<dbReference type="EMBL" id="LR215973">
    <property type="protein sequence ID" value="VFA97212.1"/>
    <property type="molecule type" value="Genomic_DNA"/>
</dbReference>
<dbReference type="AlphaFoldDB" id="A0A4U8VV84"/>
<dbReference type="PANTHER" id="PTHR47829">
    <property type="entry name" value="HYDROLASE, PUTATIVE (AFU_ORTHOLOGUE AFUA_1G12880)-RELATED"/>
    <property type="match status" value="1"/>
</dbReference>
<dbReference type="InterPro" id="IPR036412">
    <property type="entry name" value="HAD-like_sf"/>
</dbReference>
<dbReference type="InterPro" id="IPR052898">
    <property type="entry name" value="ACAD10-like"/>
</dbReference>
<keyword evidence="1" id="KW-0378">Hydrolase</keyword>
<dbReference type="InterPro" id="IPR006439">
    <property type="entry name" value="HAD-SF_hydro_IA"/>
</dbReference>
<dbReference type="PRINTS" id="PR00413">
    <property type="entry name" value="HADHALOGNASE"/>
</dbReference>
<organism evidence="1 2">
    <name type="scientific">Nocardia cyriacigeorgica</name>
    <dbReference type="NCBI Taxonomy" id="135487"/>
    <lineage>
        <taxon>Bacteria</taxon>
        <taxon>Bacillati</taxon>
        <taxon>Actinomycetota</taxon>
        <taxon>Actinomycetes</taxon>
        <taxon>Mycobacteriales</taxon>
        <taxon>Nocardiaceae</taxon>
        <taxon>Nocardia</taxon>
    </lineage>
</organism>
<proteinExistence type="predicted"/>
<dbReference type="NCBIfam" id="TIGR01549">
    <property type="entry name" value="HAD-SF-IA-v1"/>
    <property type="match status" value="1"/>
</dbReference>
<name>A0A4U8VV84_9NOCA</name>
<dbReference type="Pfam" id="PF00702">
    <property type="entry name" value="Hydrolase"/>
    <property type="match status" value="1"/>
</dbReference>
<dbReference type="Proteomes" id="UP000290439">
    <property type="component" value="Chromosome"/>
</dbReference>
<dbReference type="NCBIfam" id="TIGR01509">
    <property type="entry name" value="HAD-SF-IA-v3"/>
    <property type="match status" value="1"/>
</dbReference>
<dbReference type="SUPFAM" id="SSF56784">
    <property type="entry name" value="HAD-like"/>
    <property type="match status" value="1"/>
</dbReference>
<accession>A0A4U8VV84</accession>